<dbReference type="STRING" id="428990.SAMN06295987_10718"/>
<evidence type="ECO:0000313" key="2">
    <source>
        <dbReference type="Proteomes" id="UP000190989"/>
    </source>
</evidence>
<sequence>MPSLANQILASIPENVTVDRGALVLSADYDSIGRALKQLVANGKLVRVGRGRYRKFGGQATCSASSIADLIGQRVRRSRRNVFLRADFDEFGSYDAVGRALRQQVQSGRLVQIGYGLYAKAELSPLTGKPAPIVGIRTLASEAIARLGKSVEPSRFDKAYNSGLSTQVPTGRTLTVNARIRRRIGYDGNYVVLQPA</sequence>
<evidence type="ECO:0000313" key="1">
    <source>
        <dbReference type="EMBL" id="SLK07667.1"/>
    </source>
</evidence>
<gene>
    <name evidence="1" type="ORF">SAMN06295987_10718</name>
</gene>
<organism evidence="1 2">
    <name type="scientific">Novosphingobium mathurense</name>
    <dbReference type="NCBI Taxonomy" id="428990"/>
    <lineage>
        <taxon>Bacteria</taxon>
        <taxon>Pseudomonadati</taxon>
        <taxon>Pseudomonadota</taxon>
        <taxon>Alphaproteobacteria</taxon>
        <taxon>Sphingomonadales</taxon>
        <taxon>Sphingomonadaceae</taxon>
        <taxon>Novosphingobium</taxon>
    </lineage>
</organism>
<protein>
    <recommendedName>
        <fullName evidence="3">Transcriptional regulator, AbiEi antitoxin, Type IV TA system</fullName>
    </recommendedName>
</protein>
<dbReference type="Proteomes" id="UP000190989">
    <property type="component" value="Unassembled WGS sequence"/>
</dbReference>
<dbReference type="AlphaFoldDB" id="A0A1U6II40"/>
<name>A0A1U6II40_9SPHN</name>
<accession>A0A1U6II40</accession>
<evidence type="ECO:0008006" key="3">
    <source>
        <dbReference type="Google" id="ProtNLM"/>
    </source>
</evidence>
<reference evidence="2" key="1">
    <citation type="submission" date="2017-02" db="EMBL/GenBank/DDBJ databases">
        <authorList>
            <person name="Varghese N."/>
            <person name="Submissions S."/>
        </authorList>
    </citation>
    <scope>NUCLEOTIDE SEQUENCE [LARGE SCALE GENOMIC DNA]</scope>
    <source>
        <strain evidence="2">SM117</strain>
    </source>
</reference>
<proteinExistence type="predicted"/>
<keyword evidence="2" id="KW-1185">Reference proteome</keyword>
<dbReference type="EMBL" id="FVZE01000007">
    <property type="protein sequence ID" value="SLK07667.1"/>
    <property type="molecule type" value="Genomic_DNA"/>
</dbReference>